<feature type="domain" description="Transposase InsH N-terminal" evidence="1">
    <location>
        <begin position="28"/>
        <end position="126"/>
    </location>
</feature>
<proteinExistence type="predicted"/>
<dbReference type="Pfam" id="PF05598">
    <property type="entry name" value="DUF772"/>
    <property type="match status" value="1"/>
</dbReference>
<comment type="caution">
    <text evidence="2">The sequence shown here is derived from an EMBL/GenBank/DDBJ whole genome shotgun (WGS) entry which is preliminary data.</text>
</comment>
<dbReference type="AlphaFoldDB" id="A0A5J4PIX4"/>
<dbReference type="PANTHER" id="PTHR35604:SF2">
    <property type="entry name" value="TRANSPOSASE INSH FOR INSERTION SEQUENCE ELEMENT IS5A-RELATED"/>
    <property type="match status" value="1"/>
</dbReference>
<dbReference type="PANTHER" id="PTHR35604">
    <property type="entry name" value="TRANSPOSASE INSH FOR INSERTION SEQUENCE ELEMENT IS5A-RELATED"/>
    <property type="match status" value="1"/>
</dbReference>
<organism evidence="2">
    <name type="scientific">termite gut metagenome</name>
    <dbReference type="NCBI Taxonomy" id="433724"/>
    <lineage>
        <taxon>unclassified sequences</taxon>
        <taxon>metagenomes</taxon>
        <taxon>organismal metagenomes</taxon>
    </lineage>
</organism>
<accession>A0A5J4PIX4</accession>
<name>A0A5J4PIX4_9ZZZZ</name>
<sequence>MNRKIDMKLGKYKTSGNCSFFDEQEIKEKLREIGNPLEKIIEVIDFEMFLSLLETQMLNHNKKNNAGANPFDVVMMFKIMILQRYYGLGDSQIEYQIIDRISFKSFLGLSNGDKVPDEKTVWAFRESITNKGVIEKLFAAFTDFLESKGFLMNEPPFGCGWTQTSPIGNSCSNSLCPPIEHSFDERA</sequence>
<dbReference type="InterPro" id="IPR008490">
    <property type="entry name" value="Transposase_InsH_N"/>
</dbReference>
<reference evidence="2" key="1">
    <citation type="submission" date="2019-03" db="EMBL/GenBank/DDBJ databases">
        <title>Single cell metagenomics reveals metabolic interactions within the superorganism composed of flagellate Streblomastix strix and complex community of Bacteroidetes bacteria on its surface.</title>
        <authorList>
            <person name="Treitli S.C."/>
            <person name="Kolisko M."/>
            <person name="Husnik F."/>
            <person name="Keeling P."/>
            <person name="Hampl V."/>
        </authorList>
    </citation>
    <scope>NUCLEOTIDE SEQUENCE</scope>
    <source>
        <strain evidence="2">STM</strain>
    </source>
</reference>
<protein>
    <recommendedName>
        <fullName evidence="1">Transposase InsH N-terminal domain-containing protein</fullName>
    </recommendedName>
</protein>
<gene>
    <name evidence="2" type="ORF">EZS27_039226</name>
</gene>
<evidence type="ECO:0000313" key="2">
    <source>
        <dbReference type="EMBL" id="KAA6309242.1"/>
    </source>
</evidence>
<dbReference type="EMBL" id="SNRY01008046">
    <property type="protein sequence ID" value="KAA6309242.1"/>
    <property type="molecule type" value="Genomic_DNA"/>
</dbReference>
<evidence type="ECO:0000259" key="1">
    <source>
        <dbReference type="Pfam" id="PF05598"/>
    </source>
</evidence>